<organism evidence="2 3">
    <name type="scientific">Neorhizobium galegae</name>
    <name type="common">Rhizobium galegae</name>
    <dbReference type="NCBI Taxonomy" id="399"/>
    <lineage>
        <taxon>Bacteria</taxon>
        <taxon>Pseudomonadati</taxon>
        <taxon>Pseudomonadota</taxon>
        <taxon>Alphaproteobacteria</taxon>
        <taxon>Hyphomicrobiales</taxon>
        <taxon>Rhizobiaceae</taxon>
        <taxon>Rhizobium/Agrobacterium group</taxon>
        <taxon>Neorhizobium</taxon>
    </lineage>
</organism>
<dbReference type="InterPro" id="IPR036291">
    <property type="entry name" value="NAD(P)-bd_dom_sf"/>
</dbReference>
<dbReference type="Gene3D" id="3.90.25.10">
    <property type="entry name" value="UDP-galactose 4-epimerase, domain 1"/>
    <property type="match status" value="1"/>
</dbReference>
<sequence length="279" mass="30021">MSDKILVIGATGNVGRPTVRALRARGQRVKAASRDGRAFDGAEGVSFDYNSPTTFGTALEGVNRVFVLLPAGSVDPLATAMPFIEDAVSRGAKVVFHSVFGVEADNTNPYRQIETALEGSGNPFVILRPNWFADNFHTSWKDAIKQGQIAVPAGDGKSSFIDVRDIADVAANVLASAAFDGQSCNLTGPEAISYDEAAAVLSEVLGHAVRYTPVDDAAFIDLLMNEGVPEDYAEFLATIYYPVRQGWTWMVTSEVERITGRPPHSFRTYALDHAADFVG</sequence>
<evidence type="ECO:0000313" key="2">
    <source>
        <dbReference type="EMBL" id="KAB1089609.1"/>
    </source>
</evidence>
<dbReference type="CDD" id="cd05269">
    <property type="entry name" value="TMR_SDR_a"/>
    <property type="match status" value="1"/>
</dbReference>
<dbReference type="SUPFAM" id="SSF51735">
    <property type="entry name" value="NAD(P)-binding Rossmann-fold domains"/>
    <property type="match status" value="1"/>
</dbReference>
<dbReference type="Gene3D" id="3.40.50.720">
    <property type="entry name" value="NAD(P)-binding Rossmann-like Domain"/>
    <property type="match status" value="1"/>
</dbReference>
<dbReference type="InterPro" id="IPR008030">
    <property type="entry name" value="NmrA-like"/>
</dbReference>
<dbReference type="EMBL" id="VZUL01000002">
    <property type="protein sequence ID" value="KAB1089609.1"/>
    <property type="molecule type" value="Genomic_DNA"/>
</dbReference>
<dbReference type="PANTHER" id="PTHR43162:SF1">
    <property type="entry name" value="PRESTALK A DIFFERENTIATION PROTEIN A"/>
    <property type="match status" value="1"/>
</dbReference>
<reference evidence="2 3" key="1">
    <citation type="submission" date="2019-09" db="EMBL/GenBank/DDBJ databases">
        <title>Genome sequencing of Ng87 strain.</title>
        <authorList>
            <person name="Karasev E.S."/>
            <person name="Andronov E."/>
        </authorList>
    </citation>
    <scope>NUCLEOTIDE SEQUENCE [LARGE SCALE GENOMIC DNA]</scope>
    <source>
        <strain evidence="2 3">Ng87</strain>
    </source>
</reference>
<dbReference type="AlphaFoldDB" id="A0A6A1TYV3"/>
<comment type="caution">
    <text evidence="2">The sequence shown here is derived from an EMBL/GenBank/DDBJ whole genome shotgun (WGS) entry which is preliminary data.</text>
</comment>
<feature type="domain" description="NmrA-like" evidence="1">
    <location>
        <begin position="2"/>
        <end position="239"/>
    </location>
</feature>
<dbReference type="Pfam" id="PF05368">
    <property type="entry name" value="NmrA"/>
    <property type="match status" value="1"/>
</dbReference>
<proteinExistence type="predicted"/>
<name>A0A6A1TYV3_NEOGA</name>
<dbReference type="Proteomes" id="UP000386575">
    <property type="component" value="Unassembled WGS sequence"/>
</dbReference>
<dbReference type="PANTHER" id="PTHR43162">
    <property type="match status" value="1"/>
</dbReference>
<dbReference type="RefSeq" id="WP_151046359.1">
    <property type="nucleotide sequence ID" value="NZ_VZUL01000002.1"/>
</dbReference>
<evidence type="ECO:0000313" key="3">
    <source>
        <dbReference type="Proteomes" id="UP000386575"/>
    </source>
</evidence>
<protein>
    <submittedName>
        <fullName evidence="2">SDR family oxidoreductase</fullName>
    </submittedName>
</protein>
<accession>A0A6A1TYV3</accession>
<gene>
    <name evidence="2" type="ORF">F4V91_24710</name>
</gene>
<dbReference type="InterPro" id="IPR051604">
    <property type="entry name" value="Ergot_Alk_Oxidoreductase"/>
</dbReference>
<evidence type="ECO:0000259" key="1">
    <source>
        <dbReference type="Pfam" id="PF05368"/>
    </source>
</evidence>